<evidence type="ECO:0000313" key="2">
    <source>
        <dbReference type="Proteomes" id="UP000185944"/>
    </source>
</evidence>
<dbReference type="OrthoDB" id="2187209at2759"/>
<dbReference type="RefSeq" id="XP_067544344.1">
    <property type="nucleotide sequence ID" value="XM_067688247.1"/>
</dbReference>
<organism evidence="1 2">
    <name type="scientific">Nematocida displodere</name>
    <dbReference type="NCBI Taxonomy" id="1805483"/>
    <lineage>
        <taxon>Eukaryota</taxon>
        <taxon>Fungi</taxon>
        <taxon>Fungi incertae sedis</taxon>
        <taxon>Microsporidia</taxon>
        <taxon>Nematocida</taxon>
    </lineage>
</organism>
<gene>
    <name evidence="1" type="ORF">NEDG_00829</name>
</gene>
<dbReference type="AlphaFoldDB" id="A0A177ED95"/>
<sequence length="491" mass="55672">MERAVPVSIGSLKRTAFMATQRQVETLQLEEELTPEHLVKMFLEGQTKGSLNYVRATLKRKGILHSVIKKDLVSAITHPVSSMSRSKTYQDLCTHKILERTEIARILKDIAVCHPEKTFASVQSPNSSLVQVFKVTGLDISDAIAIVAKSMLAQNEGRVLEYIGELNYSTTLKYLIKDVEGMTQLVGSITKALTANIQTVEDTRTMIGHTIDMHTSLVKIDYTRVLLSPILFCLKAALSEKLVQFGEDRGAETLFYSISKRIKDIVMEDPSEKHRQAFLGGASAQGDILDFLLSLVPYDNMIETLALSVTQDLVVRRECRDVFLRSLESKMGPFRMANIHIIKKDFEQFVAHQVSPKQVFEDTLPSILEHPKISLGKNALISSFVYSQHYWPKNNFFLLEEIETPPKHQAPKHQAPAKQRAKPEKIALDYTKNHTYVDILIEHHSRKKNITIPIIYLIYIDGDPSKEAPEQLLSTIARFWARTRRQMETEG</sequence>
<protein>
    <submittedName>
        <fullName evidence="1">Uncharacterized protein</fullName>
    </submittedName>
</protein>
<comment type="caution">
    <text evidence="1">The sequence shown here is derived from an EMBL/GenBank/DDBJ whole genome shotgun (WGS) entry which is preliminary data.</text>
</comment>
<proteinExistence type="predicted"/>
<reference evidence="1 2" key="1">
    <citation type="submission" date="2016-02" db="EMBL/GenBank/DDBJ databases">
        <title>Discovery of a natural microsporidian pathogen with a broad tissue tropism in Caenorhabditis elegans.</title>
        <authorList>
            <person name="Luallen R.J."/>
            <person name="Reinke A.W."/>
            <person name="Tong L."/>
            <person name="Botts M.R."/>
            <person name="Felix M.-A."/>
            <person name="Troemel E.R."/>
        </authorList>
    </citation>
    <scope>NUCLEOTIDE SEQUENCE [LARGE SCALE GENOMIC DNA]</scope>
    <source>
        <strain evidence="1 2">JUm2807</strain>
    </source>
</reference>
<name>A0A177ED95_9MICR</name>
<keyword evidence="2" id="KW-1185">Reference proteome</keyword>
<dbReference type="GeneID" id="93647179"/>
<accession>A0A177ED95</accession>
<dbReference type="EMBL" id="LTDL01000040">
    <property type="protein sequence ID" value="OAG29696.1"/>
    <property type="molecule type" value="Genomic_DNA"/>
</dbReference>
<dbReference type="VEuPathDB" id="MicrosporidiaDB:NEDG_00829"/>
<dbReference type="Proteomes" id="UP000185944">
    <property type="component" value="Unassembled WGS sequence"/>
</dbReference>
<evidence type="ECO:0000313" key="1">
    <source>
        <dbReference type="EMBL" id="OAG29696.1"/>
    </source>
</evidence>